<gene>
    <name evidence="7" type="primary">ctpA</name>
    <name evidence="7" type="ORF">GCM10007939_16800</name>
</gene>
<dbReference type="InterPro" id="IPR041489">
    <property type="entry name" value="PDZ_6"/>
</dbReference>
<dbReference type="PROSITE" id="PS50106">
    <property type="entry name" value="PDZ"/>
    <property type="match status" value="1"/>
</dbReference>
<keyword evidence="8" id="KW-1185">Reference proteome</keyword>
<dbReference type="InterPro" id="IPR005151">
    <property type="entry name" value="Tail-specific_protease"/>
</dbReference>
<dbReference type="CDD" id="cd06782">
    <property type="entry name" value="cpPDZ_CPP-like"/>
    <property type="match status" value="1"/>
</dbReference>
<dbReference type="Pfam" id="PF22694">
    <property type="entry name" value="CtpB_N-like"/>
    <property type="match status" value="1"/>
</dbReference>
<keyword evidence="2 5" id="KW-0645">Protease</keyword>
<protein>
    <submittedName>
        <fullName evidence="7">Peptidase S41</fullName>
    </submittedName>
</protein>
<dbReference type="Proteomes" id="UP001156694">
    <property type="component" value="Unassembled WGS sequence"/>
</dbReference>
<sequence length="442" mass="47966">MNKFISAAIGGAFAGVIITSQLTGPLIAQETQRIKSTYEHLDLFGDIFERIRSAYVEEVDEEKLIESAISGMLRSLDPHSSYLPPEDFESMQVHTRGEFGGLGIEVTQEQGYVKVVSPIDDTPAANAGVEAGDFITKVDGVTTLGQTLDESVEKMRGPVGSEIVITIAREGVDEPFDLTIVRETIKIRAVRARIESETVVLRVSSFTDQTYRNLEEGLKEKVKEAGGMDAVNGFIIDLRNNPGGLLNQAIRVSDAFLEKGEIVSTRGRQNGSAEHYNATPGDLTEGKPVVILVNGGSASASEIVAGALQDHRRAIVVGTRTFGKGSVQTVMPLQAEGAIRLTTARYYTPSGRSIQALGVSPDILVNQRPPVELTEEEEAEQNRRFEADLAGSLSNDSLSDAEKEQLKAEQLAQEETAKLREQDYQLAYALDILKGLTALDQN</sequence>
<evidence type="ECO:0000256" key="5">
    <source>
        <dbReference type="RuleBase" id="RU004404"/>
    </source>
</evidence>
<dbReference type="Gene3D" id="2.30.42.10">
    <property type="match status" value="1"/>
</dbReference>
<dbReference type="Pfam" id="PF03572">
    <property type="entry name" value="Peptidase_S41"/>
    <property type="match status" value="1"/>
</dbReference>
<dbReference type="SUPFAM" id="SSF52096">
    <property type="entry name" value="ClpP/crotonase"/>
    <property type="match status" value="1"/>
</dbReference>
<dbReference type="PANTHER" id="PTHR32060:SF30">
    <property type="entry name" value="CARBOXY-TERMINAL PROCESSING PROTEASE CTPA"/>
    <property type="match status" value="1"/>
</dbReference>
<evidence type="ECO:0000256" key="3">
    <source>
        <dbReference type="ARBA" id="ARBA00022801"/>
    </source>
</evidence>
<keyword evidence="3 5" id="KW-0378">Hydrolase</keyword>
<dbReference type="Gene3D" id="3.90.226.10">
    <property type="entry name" value="2-enoyl-CoA Hydratase, Chain A, domain 1"/>
    <property type="match status" value="1"/>
</dbReference>
<dbReference type="SMART" id="SM00245">
    <property type="entry name" value="TSPc"/>
    <property type="match status" value="1"/>
</dbReference>
<dbReference type="RefSeq" id="WP_284377779.1">
    <property type="nucleotide sequence ID" value="NZ_BSNN01000004.1"/>
</dbReference>
<dbReference type="CDD" id="cd07560">
    <property type="entry name" value="Peptidase_S41_CPP"/>
    <property type="match status" value="1"/>
</dbReference>
<comment type="similarity">
    <text evidence="1 5">Belongs to the peptidase S41A family.</text>
</comment>
<dbReference type="NCBIfam" id="TIGR00225">
    <property type="entry name" value="prc"/>
    <property type="match status" value="1"/>
</dbReference>
<dbReference type="InterPro" id="IPR001478">
    <property type="entry name" value="PDZ"/>
</dbReference>
<evidence type="ECO:0000256" key="4">
    <source>
        <dbReference type="ARBA" id="ARBA00022825"/>
    </source>
</evidence>
<evidence type="ECO:0000259" key="6">
    <source>
        <dbReference type="PROSITE" id="PS50106"/>
    </source>
</evidence>
<proteinExistence type="inferred from homology"/>
<keyword evidence="4 5" id="KW-0720">Serine protease</keyword>
<dbReference type="EMBL" id="BSNN01000004">
    <property type="protein sequence ID" value="GLQ35397.1"/>
    <property type="molecule type" value="Genomic_DNA"/>
</dbReference>
<organism evidence="7 8">
    <name type="scientific">Amylibacter marinus</name>
    <dbReference type="NCBI Taxonomy" id="1475483"/>
    <lineage>
        <taxon>Bacteria</taxon>
        <taxon>Pseudomonadati</taxon>
        <taxon>Pseudomonadota</taxon>
        <taxon>Alphaproteobacteria</taxon>
        <taxon>Rhodobacterales</taxon>
        <taxon>Paracoccaceae</taxon>
        <taxon>Amylibacter</taxon>
    </lineage>
</organism>
<reference evidence="8" key="1">
    <citation type="journal article" date="2019" name="Int. J. Syst. Evol. Microbiol.">
        <title>The Global Catalogue of Microorganisms (GCM) 10K type strain sequencing project: providing services to taxonomists for standard genome sequencing and annotation.</title>
        <authorList>
            <consortium name="The Broad Institute Genomics Platform"/>
            <consortium name="The Broad Institute Genome Sequencing Center for Infectious Disease"/>
            <person name="Wu L."/>
            <person name="Ma J."/>
        </authorList>
    </citation>
    <scope>NUCLEOTIDE SEQUENCE [LARGE SCALE GENOMIC DNA]</scope>
    <source>
        <strain evidence="8">NBRC 110140</strain>
    </source>
</reference>
<evidence type="ECO:0000313" key="7">
    <source>
        <dbReference type="EMBL" id="GLQ35397.1"/>
    </source>
</evidence>
<accession>A0ABQ5VVD2</accession>
<name>A0ABQ5VVD2_9RHOB</name>
<dbReference type="Pfam" id="PF17820">
    <property type="entry name" value="PDZ_6"/>
    <property type="match status" value="1"/>
</dbReference>
<dbReference type="PANTHER" id="PTHR32060">
    <property type="entry name" value="TAIL-SPECIFIC PROTEASE"/>
    <property type="match status" value="1"/>
</dbReference>
<dbReference type="InterPro" id="IPR036034">
    <property type="entry name" value="PDZ_sf"/>
</dbReference>
<dbReference type="SUPFAM" id="SSF50156">
    <property type="entry name" value="PDZ domain-like"/>
    <property type="match status" value="1"/>
</dbReference>
<dbReference type="InterPro" id="IPR055210">
    <property type="entry name" value="CtpA/B_N"/>
</dbReference>
<evidence type="ECO:0000256" key="2">
    <source>
        <dbReference type="ARBA" id="ARBA00022670"/>
    </source>
</evidence>
<dbReference type="InterPro" id="IPR004447">
    <property type="entry name" value="Peptidase_S41A"/>
</dbReference>
<comment type="caution">
    <text evidence="7">The sequence shown here is derived from an EMBL/GenBank/DDBJ whole genome shotgun (WGS) entry which is preliminary data.</text>
</comment>
<evidence type="ECO:0000256" key="1">
    <source>
        <dbReference type="ARBA" id="ARBA00009179"/>
    </source>
</evidence>
<feature type="domain" description="PDZ" evidence="6">
    <location>
        <begin position="88"/>
        <end position="156"/>
    </location>
</feature>
<evidence type="ECO:0000313" key="8">
    <source>
        <dbReference type="Proteomes" id="UP001156694"/>
    </source>
</evidence>
<dbReference type="SMART" id="SM00228">
    <property type="entry name" value="PDZ"/>
    <property type="match status" value="1"/>
</dbReference>
<dbReference type="Gene3D" id="3.30.750.44">
    <property type="match status" value="1"/>
</dbReference>
<dbReference type="InterPro" id="IPR029045">
    <property type="entry name" value="ClpP/crotonase-like_dom_sf"/>
</dbReference>